<dbReference type="GO" id="GO:0031638">
    <property type="term" value="P:zymogen activation"/>
    <property type="evidence" value="ECO:0007669"/>
    <property type="project" value="TreeGrafter"/>
</dbReference>
<feature type="disulfide bond" evidence="2">
    <location>
        <begin position="91"/>
        <end position="101"/>
    </location>
</feature>
<evidence type="ECO:0000313" key="4">
    <source>
        <dbReference type="Proteomes" id="UP000515129"/>
    </source>
</evidence>
<protein>
    <submittedName>
        <fullName evidence="5">Scavenger receptor cysteine-rich type 1 protein M160</fullName>
    </submittedName>
</protein>
<dbReference type="AlphaFoldDB" id="A0A6P6PZC7"/>
<dbReference type="PANTHER" id="PTHR48071">
    <property type="entry name" value="SRCR DOMAIN-CONTAINING PROTEIN"/>
    <property type="match status" value="1"/>
</dbReference>
<evidence type="ECO:0000256" key="1">
    <source>
        <dbReference type="ARBA" id="ARBA00023157"/>
    </source>
</evidence>
<dbReference type="Gene3D" id="3.10.250.10">
    <property type="entry name" value="SRCR-like domain"/>
    <property type="match status" value="1"/>
</dbReference>
<feature type="domain" description="SRCR" evidence="3">
    <location>
        <begin position="17"/>
        <end position="122"/>
    </location>
</feature>
<evidence type="ECO:0000313" key="5">
    <source>
        <dbReference type="RefSeq" id="XP_026126538.1"/>
    </source>
</evidence>
<gene>
    <name evidence="5" type="primary">LOC113107916</name>
</gene>
<dbReference type="InterPro" id="IPR036772">
    <property type="entry name" value="SRCR-like_dom_sf"/>
</dbReference>
<dbReference type="GO" id="GO:0004252">
    <property type="term" value="F:serine-type endopeptidase activity"/>
    <property type="evidence" value="ECO:0007669"/>
    <property type="project" value="TreeGrafter"/>
</dbReference>
<keyword evidence="5" id="KW-0675">Receptor</keyword>
<dbReference type="PROSITE" id="PS50287">
    <property type="entry name" value="SRCR_2"/>
    <property type="match status" value="2"/>
</dbReference>
<dbReference type="Pfam" id="PF00530">
    <property type="entry name" value="SRCR"/>
    <property type="match status" value="1"/>
</dbReference>
<dbReference type="SMART" id="SM00202">
    <property type="entry name" value="SR"/>
    <property type="match status" value="1"/>
</dbReference>
<proteinExistence type="predicted"/>
<dbReference type="RefSeq" id="XP_026126538.1">
    <property type="nucleotide sequence ID" value="XM_026270753.1"/>
</dbReference>
<keyword evidence="4" id="KW-1185">Reference proteome</keyword>
<dbReference type="SUPFAM" id="SSF56487">
    <property type="entry name" value="SRCR-like"/>
    <property type="match status" value="1"/>
</dbReference>
<reference evidence="5" key="1">
    <citation type="submission" date="2025-08" db="UniProtKB">
        <authorList>
            <consortium name="RefSeq"/>
        </authorList>
    </citation>
    <scope>IDENTIFICATION</scope>
    <source>
        <strain evidence="5">Wakin</strain>
        <tissue evidence="5">Muscle</tissue>
    </source>
</reference>
<dbReference type="GO" id="GO:0005886">
    <property type="term" value="C:plasma membrane"/>
    <property type="evidence" value="ECO:0007669"/>
    <property type="project" value="TreeGrafter"/>
</dbReference>
<dbReference type="GeneID" id="113107916"/>
<dbReference type="PANTHER" id="PTHR48071:SF27">
    <property type="entry name" value="SCAVENGER RECEPTOR CYSTEINE-RICH TYPE 1 PROTEIN M130-LIKE"/>
    <property type="match status" value="1"/>
</dbReference>
<dbReference type="Proteomes" id="UP000515129">
    <property type="component" value="Chromosome 8"/>
</dbReference>
<feature type="domain" description="SRCR" evidence="3">
    <location>
        <begin position="129"/>
        <end position="160"/>
    </location>
</feature>
<name>A0A6P6PZC7_CARAU</name>
<accession>A0A6P6PZC7</accession>
<dbReference type="InterPro" id="IPR001190">
    <property type="entry name" value="SRCR"/>
</dbReference>
<dbReference type="KEGG" id="caua:113107916"/>
<comment type="caution">
    <text evidence="2">Lacks conserved residue(s) required for the propagation of feature annotation.</text>
</comment>
<dbReference type="OrthoDB" id="8934573at2759"/>
<dbReference type="PRINTS" id="PR00258">
    <property type="entry name" value="SPERACTRCPTR"/>
</dbReference>
<organism evidence="4 5">
    <name type="scientific">Carassius auratus</name>
    <name type="common">Goldfish</name>
    <dbReference type="NCBI Taxonomy" id="7957"/>
    <lineage>
        <taxon>Eukaryota</taxon>
        <taxon>Metazoa</taxon>
        <taxon>Chordata</taxon>
        <taxon>Craniata</taxon>
        <taxon>Vertebrata</taxon>
        <taxon>Euteleostomi</taxon>
        <taxon>Actinopterygii</taxon>
        <taxon>Neopterygii</taxon>
        <taxon>Teleostei</taxon>
        <taxon>Ostariophysi</taxon>
        <taxon>Cypriniformes</taxon>
        <taxon>Cyprinidae</taxon>
        <taxon>Cyprininae</taxon>
        <taxon>Carassius</taxon>
    </lineage>
</organism>
<dbReference type="FunFam" id="3.10.250.10:FF:000045">
    <property type="entry name" value="neurotrypsin-like isoform X1"/>
    <property type="match status" value="1"/>
</dbReference>
<keyword evidence="1 2" id="KW-1015">Disulfide bond</keyword>
<sequence>MIIRGLTGLERHEGLNVALRGSDSPCKGRLEVYHGVKKQWGLVCHYGWRKENGEVVCKSIGCGDHTRSDVDMTLYKDPPLPQQYWMDQVKCTSEEESLWKCLYVGISNNEKCDGSFVAVECSGEVKLSLNLNGQRDVCAGVVEFSTANGIIGVCNDNWGK</sequence>
<evidence type="ECO:0000259" key="3">
    <source>
        <dbReference type="PROSITE" id="PS50287"/>
    </source>
</evidence>
<evidence type="ECO:0000256" key="2">
    <source>
        <dbReference type="PROSITE-ProRule" id="PRU00196"/>
    </source>
</evidence>